<dbReference type="InterPro" id="IPR004838">
    <property type="entry name" value="NHTrfase_class1_PyrdxlP-BS"/>
</dbReference>
<dbReference type="Proteomes" id="UP000013968">
    <property type="component" value="Chromosome"/>
</dbReference>
<dbReference type="InterPro" id="IPR050596">
    <property type="entry name" value="AspAT/PAT-like"/>
</dbReference>
<accession>R4SWG9</accession>
<evidence type="ECO:0000256" key="3">
    <source>
        <dbReference type="ARBA" id="ARBA00022576"/>
    </source>
</evidence>
<evidence type="ECO:0000256" key="1">
    <source>
        <dbReference type="ARBA" id="ARBA00001933"/>
    </source>
</evidence>
<dbReference type="AlphaFoldDB" id="R4SWG9"/>
<proteinExistence type="inferred from homology"/>
<dbReference type="PANTHER" id="PTHR46383:SF1">
    <property type="entry name" value="ASPARTATE AMINOTRANSFERASE"/>
    <property type="match status" value="1"/>
</dbReference>
<dbReference type="SUPFAM" id="SSF53383">
    <property type="entry name" value="PLP-dependent transferases"/>
    <property type="match status" value="1"/>
</dbReference>
<protein>
    <recommendedName>
        <fullName evidence="7">Aminotransferase</fullName>
        <ecNumber evidence="7">2.6.1.-</ecNumber>
    </recommendedName>
</protein>
<keyword evidence="6" id="KW-0045">Antibiotic biosynthesis</keyword>
<keyword evidence="3 7" id="KW-0032">Aminotransferase</keyword>
<evidence type="ECO:0000259" key="8">
    <source>
        <dbReference type="Pfam" id="PF00155"/>
    </source>
</evidence>
<keyword evidence="5" id="KW-0663">Pyridoxal phosphate</keyword>
<dbReference type="HOGENOM" id="CLU_017584_4_3_11"/>
<evidence type="ECO:0000313" key="9">
    <source>
        <dbReference type="EMBL" id="AGM04481.1"/>
    </source>
</evidence>
<dbReference type="InterPro" id="IPR015424">
    <property type="entry name" value="PyrdxlP-dep_Trfase"/>
</dbReference>
<dbReference type="CDD" id="cd00609">
    <property type="entry name" value="AAT_like"/>
    <property type="match status" value="1"/>
</dbReference>
<comment type="similarity">
    <text evidence="2 7">Belongs to the class-I pyridoxal-phosphate-dependent aminotransferase family.</text>
</comment>
<evidence type="ECO:0000256" key="2">
    <source>
        <dbReference type="ARBA" id="ARBA00007441"/>
    </source>
</evidence>
<dbReference type="InterPro" id="IPR004839">
    <property type="entry name" value="Aminotransferase_I/II_large"/>
</dbReference>
<dbReference type="RefSeq" id="WP_016332282.1">
    <property type="nucleotide sequence ID" value="NC_021252.1"/>
</dbReference>
<reference evidence="9 10" key="1">
    <citation type="journal article" date="2013" name="BMC Genomics">
        <title>ContigScape: a Cytoscape plugin facilitating microbial genome gap closing.</title>
        <authorList>
            <person name="Tang B."/>
            <person name="Wang Q."/>
            <person name="Yang M."/>
            <person name="Xie F."/>
            <person name="Zhu Y."/>
            <person name="Zhuo Y."/>
            <person name="Wang S."/>
            <person name="Gao H."/>
            <person name="Ding X."/>
            <person name="Zhang L."/>
            <person name="Zhao G."/>
            <person name="Zheng H."/>
        </authorList>
    </citation>
    <scope>NUCLEOTIDE SEQUENCE [LARGE SCALE GENOMIC DNA]</scope>
    <source>
        <strain evidence="9 10">HCCB10007</strain>
    </source>
</reference>
<comment type="cofactor">
    <cofactor evidence="1 7">
        <name>pyridoxal 5'-phosphate</name>
        <dbReference type="ChEBI" id="CHEBI:597326"/>
    </cofactor>
</comment>
<evidence type="ECO:0000256" key="7">
    <source>
        <dbReference type="RuleBase" id="RU000481"/>
    </source>
</evidence>
<evidence type="ECO:0000256" key="5">
    <source>
        <dbReference type="ARBA" id="ARBA00022898"/>
    </source>
</evidence>
<dbReference type="InterPro" id="IPR015422">
    <property type="entry name" value="PyrdxlP-dep_Trfase_small"/>
</dbReference>
<dbReference type="GO" id="GO:0008483">
    <property type="term" value="F:transaminase activity"/>
    <property type="evidence" value="ECO:0007669"/>
    <property type="project" value="UniProtKB-KW"/>
</dbReference>
<dbReference type="PANTHER" id="PTHR46383">
    <property type="entry name" value="ASPARTATE AMINOTRANSFERASE"/>
    <property type="match status" value="1"/>
</dbReference>
<keyword evidence="10" id="KW-1185">Reference proteome</keyword>
<dbReference type="EC" id="2.6.1.-" evidence="7"/>
<dbReference type="GO" id="GO:0017000">
    <property type="term" value="P:antibiotic biosynthetic process"/>
    <property type="evidence" value="ECO:0007669"/>
    <property type="project" value="UniProtKB-KW"/>
</dbReference>
<dbReference type="InterPro" id="IPR015421">
    <property type="entry name" value="PyrdxlP-dep_Trfase_major"/>
</dbReference>
<dbReference type="GO" id="GO:0006520">
    <property type="term" value="P:amino acid metabolic process"/>
    <property type="evidence" value="ECO:0007669"/>
    <property type="project" value="InterPro"/>
</dbReference>
<keyword evidence="4 7" id="KW-0808">Transferase</keyword>
<dbReference type="KEGG" id="aoi:AORI_1893"/>
<dbReference type="PROSITE" id="PS00105">
    <property type="entry name" value="AA_TRANSFER_CLASS_1"/>
    <property type="match status" value="1"/>
</dbReference>
<evidence type="ECO:0000256" key="6">
    <source>
        <dbReference type="ARBA" id="ARBA00023194"/>
    </source>
</evidence>
<organism evidence="9 10">
    <name type="scientific">Amycolatopsis keratiniphila</name>
    <dbReference type="NCBI Taxonomy" id="129921"/>
    <lineage>
        <taxon>Bacteria</taxon>
        <taxon>Bacillati</taxon>
        <taxon>Actinomycetota</taxon>
        <taxon>Actinomycetes</taxon>
        <taxon>Pseudonocardiales</taxon>
        <taxon>Pseudonocardiaceae</taxon>
        <taxon>Amycolatopsis</taxon>
        <taxon>Amycolatopsis japonica group</taxon>
    </lineage>
</organism>
<dbReference type="GO" id="GO:0030170">
    <property type="term" value="F:pyridoxal phosphate binding"/>
    <property type="evidence" value="ECO:0007669"/>
    <property type="project" value="InterPro"/>
</dbReference>
<dbReference type="Gene3D" id="3.90.1150.10">
    <property type="entry name" value="Aspartate Aminotransferase, domain 1"/>
    <property type="match status" value="1"/>
</dbReference>
<gene>
    <name evidence="9" type="primary">aspB</name>
    <name evidence="9" type="ORF">AORI_1893</name>
</gene>
<dbReference type="EMBL" id="CP003410">
    <property type="protein sequence ID" value="AGM04481.1"/>
    <property type="molecule type" value="Genomic_DNA"/>
</dbReference>
<evidence type="ECO:0000256" key="4">
    <source>
        <dbReference type="ARBA" id="ARBA00022679"/>
    </source>
</evidence>
<name>R4SWG9_9PSEU</name>
<evidence type="ECO:0000313" key="10">
    <source>
        <dbReference type="Proteomes" id="UP000013968"/>
    </source>
</evidence>
<dbReference type="PATRIC" id="fig|1156913.3.peg.1939"/>
<dbReference type="Gene3D" id="3.40.640.10">
    <property type="entry name" value="Type I PLP-dependent aspartate aminotransferase-like (Major domain)"/>
    <property type="match status" value="1"/>
</dbReference>
<dbReference type="Pfam" id="PF00155">
    <property type="entry name" value="Aminotran_1_2"/>
    <property type="match status" value="1"/>
</dbReference>
<sequence>MTTPLIRPDLPLSAVAAIAERAAAAGWPDVIPMAGGEPRFPCPPGLLDSLHAASPDVLTKYSPFKGTADFLEAARDKLNEVNHLDVAPDEIIAVPGGAQALFSTLSILVHGTRKKVIITDPCWEHYPRIAIAAGAEVVRVRTTRHSAHDTIDLDDLDRLIDHDTAAVLLNTPLNPTGSVLSEDELDRVGWLCESRGARMVVDEEYETFVYGAHRHTTARAARRSAISLFSLSKSFALTGIRMGYITADAPTIDALKRFGLFTYMYSSSPALVLGTAALRTDLATYLAGVRSEYEEKTARLAKTLDAIPGIECAMPEGGVYVFPRIADASGESLAERIVSEQHVLCVPGEAAGSSGRGHVRFFVGLADDVAATAAGRIRTLLGVAEHPGP</sequence>
<feature type="domain" description="Aminotransferase class I/classII large" evidence="8">
    <location>
        <begin position="29"/>
        <end position="377"/>
    </location>
</feature>